<proteinExistence type="predicted"/>
<dbReference type="SUPFAM" id="SSF53335">
    <property type="entry name" value="S-adenosyl-L-methionine-dependent methyltransferases"/>
    <property type="match status" value="1"/>
</dbReference>
<dbReference type="GO" id="GO:0032259">
    <property type="term" value="P:methylation"/>
    <property type="evidence" value="ECO:0007669"/>
    <property type="project" value="UniProtKB-KW"/>
</dbReference>
<dbReference type="PIRSF" id="PIRSF018005">
    <property type="entry name" value="UCP018005"/>
    <property type="match status" value="1"/>
</dbReference>
<evidence type="ECO:0000313" key="4">
    <source>
        <dbReference type="EMBL" id="PAP97905.1"/>
    </source>
</evidence>
<dbReference type="AlphaFoldDB" id="A0AB36QZV6"/>
<comment type="caution">
    <text evidence="4">The sequence shown here is derived from an EMBL/GenBank/DDBJ whole genome shotgun (WGS) entry which is preliminary data.</text>
</comment>
<dbReference type="InterPro" id="IPR051128">
    <property type="entry name" value="EgtD_Methyltrsf_superfamily"/>
</dbReference>
<keyword evidence="1" id="KW-0489">Methyltransferase</keyword>
<name>A0AB36QZV6_9HYPH</name>
<dbReference type="Proteomes" id="UP000216215">
    <property type="component" value="Unassembled WGS sequence"/>
</dbReference>
<dbReference type="PANTHER" id="PTHR43397">
    <property type="entry name" value="ERGOTHIONEINE BIOSYNTHESIS PROTEIN 1"/>
    <property type="match status" value="1"/>
</dbReference>
<dbReference type="InterPro" id="IPR019257">
    <property type="entry name" value="MeTrfase_dom"/>
</dbReference>
<evidence type="ECO:0000313" key="5">
    <source>
        <dbReference type="Proteomes" id="UP000216215"/>
    </source>
</evidence>
<dbReference type="InterPro" id="IPR029063">
    <property type="entry name" value="SAM-dependent_MTases_sf"/>
</dbReference>
<evidence type="ECO:0000256" key="2">
    <source>
        <dbReference type="ARBA" id="ARBA00022679"/>
    </source>
</evidence>
<dbReference type="PANTHER" id="PTHR43397:SF1">
    <property type="entry name" value="ERGOTHIONEINE BIOSYNTHESIS PROTEIN 1"/>
    <property type="match status" value="1"/>
</dbReference>
<keyword evidence="2" id="KW-0808">Transferase</keyword>
<feature type="domain" description="Histidine-specific methyltransferase SAM-dependent" evidence="3">
    <location>
        <begin position="35"/>
        <end position="332"/>
    </location>
</feature>
<accession>A0AB36QZV6</accession>
<sequence>MVRHRPGTAAMAIGNKYEIIGADVPAETLFNGDLLVASLSESPRTINSIYYYDDTGSLLFERLCDEKTYYLFRTERGILGEYAKTIAGITGPVSLIELGSGNAEKTTLLIDAYVGTHGLTSYAAVDINRSILERAAENILSVSSDLNFLGIVGTYQTGLAEIKSLASPKLLFCLGSTIGNMHDDELDNLLLSARSALSSGDYFLVGIDLDKETEILEAAYNNQTAILTNLCVLRHLNWRFSGDFDLFQFRHVAFHNKSLHRMESHLEAMQDQLINLHKLNFSFQLEKGELIRTEIMRKVEINAFNDMFGNHDFWQVKYWTDSDQRYAVILFQLSSE</sequence>
<protein>
    <recommendedName>
        <fullName evidence="3">Histidine-specific methyltransferase SAM-dependent domain-containing protein</fullName>
    </recommendedName>
</protein>
<gene>
    <name evidence="4" type="ORF">CIT25_33425</name>
</gene>
<dbReference type="EMBL" id="NPKI01000050">
    <property type="protein sequence ID" value="PAP97905.1"/>
    <property type="molecule type" value="Genomic_DNA"/>
</dbReference>
<keyword evidence="5" id="KW-1185">Reference proteome</keyword>
<dbReference type="Pfam" id="PF10017">
    <property type="entry name" value="Methyltransf_33"/>
    <property type="match status" value="1"/>
</dbReference>
<organism evidence="4 5">
    <name type="scientific">Mesorhizobium mediterraneum</name>
    <dbReference type="NCBI Taxonomy" id="43617"/>
    <lineage>
        <taxon>Bacteria</taxon>
        <taxon>Pseudomonadati</taxon>
        <taxon>Pseudomonadota</taxon>
        <taxon>Alphaproteobacteria</taxon>
        <taxon>Hyphomicrobiales</taxon>
        <taxon>Phyllobacteriaceae</taxon>
        <taxon>Mesorhizobium</taxon>
    </lineage>
</organism>
<dbReference type="InterPro" id="IPR017804">
    <property type="entry name" value="MeTrfase_EgtD-like"/>
</dbReference>
<dbReference type="GO" id="GO:0008168">
    <property type="term" value="F:methyltransferase activity"/>
    <property type="evidence" value="ECO:0007669"/>
    <property type="project" value="UniProtKB-KW"/>
</dbReference>
<reference evidence="5" key="1">
    <citation type="submission" date="2017-08" db="EMBL/GenBank/DDBJ databases">
        <title>Mesorhizobium wenxinae sp. nov., a novel rhizobial species isolated from root nodules of chickpea (Cicer arietinum L.).</title>
        <authorList>
            <person name="Zhang J."/>
        </authorList>
    </citation>
    <scope>NUCLEOTIDE SEQUENCE [LARGE SCALE GENOMIC DNA]</scope>
    <source>
        <strain evidence="5">USDA 3392</strain>
    </source>
</reference>
<dbReference type="Gene3D" id="3.40.50.150">
    <property type="entry name" value="Vaccinia Virus protein VP39"/>
    <property type="match status" value="1"/>
</dbReference>
<evidence type="ECO:0000256" key="1">
    <source>
        <dbReference type="ARBA" id="ARBA00022603"/>
    </source>
</evidence>
<evidence type="ECO:0000259" key="3">
    <source>
        <dbReference type="Pfam" id="PF10017"/>
    </source>
</evidence>